<keyword evidence="4" id="KW-1185">Reference proteome</keyword>
<name>A0A2C6KW45_9APIC</name>
<accession>A0A2C6KW45</accession>
<feature type="compositionally biased region" description="Basic residues" evidence="1">
    <location>
        <begin position="1"/>
        <end position="11"/>
    </location>
</feature>
<evidence type="ECO:0000259" key="2">
    <source>
        <dbReference type="Pfam" id="PF18590"/>
    </source>
</evidence>
<evidence type="ECO:0000313" key="3">
    <source>
        <dbReference type="EMBL" id="PHJ24330.1"/>
    </source>
</evidence>
<dbReference type="AlphaFoldDB" id="A0A2C6KW45"/>
<comment type="caution">
    <text evidence="3">The sequence shown here is derived from an EMBL/GenBank/DDBJ whole genome shotgun (WGS) entry which is preliminary data.</text>
</comment>
<dbReference type="EMBL" id="MIGC01000727">
    <property type="protein sequence ID" value="PHJ24330.1"/>
    <property type="molecule type" value="Genomic_DNA"/>
</dbReference>
<protein>
    <recommendedName>
        <fullName evidence="2">Immune mapped protein 2 N-terminal domain-containing protein</fullName>
    </recommendedName>
</protein>
<feature type="compositionally biased region" description="Basic and acidic residues" evidence="1">
    <location>
        <begin position="204"/>
        <end position="220"/>
    </location>
</feature>
<feature type="region of interest" description="Disordered" evidence="1">
    <location>
        <begin position="1"/>
        <end position="81"/>
    </location>
</feature>
<proteinExistence type="predicted"/>
<evidence type="ECO:0000256" key="1">
    <source>
        <dbReference type="SAM" id="MobiDB-lite"/>
    </source>
</evidence>
<evidence type="ECO:0000313" key="4">
    <source>
        <dbReference type="Proteomes" id="UP000221165"/>
    </source>
</evidence>
<feature type="compositionally biased region" description="Basic and acidic residues" evidence="1">
    <location>
        <begin position="249"/>
        <end position="259"/>
    </location>
</feature>
<dbReference type="Pfam" id="PF18590">
    <property type="entry name" value="IMP2_N"/>
    <property type="match status" value="1"/>
</dbReference>
<dbReference type="OrthoDB" id="330560at2759"/>
<organism evidence="3 4">
    <name type="scientific">Cystoisospora suis</name>
    <dbReference type="NCBI Taxonomy" id="483139"/>
    <lineage>
        <taxon>Eukaryota</taxon>
        <taxon>Sar</taxon>
        <taxon>Alveolata</taxon>
        <taxon>Apicomplexa</taxon>
        <taxon>Conoidasida</taxon>
        <taxon>Coccidia</taxon>
        <taxon>Eucoccidiorida</taxon>
        <taxon>Eimeriorina</taxon>
        <taxon>Sarcocystidae</taxon>
        <taxon>Cystoisospora</taxon>
    </lineage>
</organism>
<reference evidence="3 4" key="1">
    <citation type="journal article" date="2017" name="Int. J. Parasitol.">
        <title>The genome of the protozoan parasite Cystoisospora suis and a reverse vaccinology approach to identify vaccine candidates.</title>
        <authorList>
            <person name="Palmieri N."/>
            <person name="Shrestha A."/>
            <person name="Ruttkowski B."/>
            <person name="Beck T."/>
            <person name="Vogl C."/>
            <person name="Tomley F."/>
            <person name="Blake D.P."/>
            <person name="Joachim A."/>
        </authorList>
    </citation>
    <scope>NUCLEOTIDE SEQUENCE [LARGE SCALE GENOMIC DNA]</scope>
    <source>
        <strain evidence="3 4">Wien I</strain>
    </source>
</reference>
<dbReference type="InterPro" id="IPR040955">
    <property type="entry name" value="IMP2_N"/>
</dbReference>
<dbReference type="VEuPathDB" id="ToxoDB:CSUI_001822"/>
<sequence>MGAACSHKKAGVAKEPHDGQVGLSPGKNAEQAPPPSGSAGSTTGGAKAGEPETTVTAPAASPDPAVAPTSTPVADPVDNFRPGEGTGAYLLQCPEVNISLVSQYAKVTPSSEQGVILLQVKPPPYVQIPETRFVLQGGRRVLKQNISTMKSTAQAKSKFCEVIMEFVRLTGTYHGFLWESALVGEAAQPFSIFYLEQQRKLRAAEDEQGRGEEGVAKEETPAAAAPTETERPVVAANEGEGAPEEDKQEVETVSKEGSKDTGGNEAEHGGAKAVDEGDGAKKETAEDEKGTGDADARERGTHGKDAEEGAVKDTHEKEVDGGPGNDNGKEEGANGGDDDRLVVCYLTPGGSVSHRLLVNCGVLPLPLDKAKELIPEFRPVDRPAELQGVVAENGGFYVFEDKAIP</sequence>
<feature type="compositionally biased region" description="Basic and acidic residues" evidence="1">
    <location>
        <begin position="265"/>
        <end position="320"/>
    </location>
</feature>
<feature type="domain" description="Immune mapped protein 2 N-terminal" evidence="2">
    <location>
        <begin position="86"/>
        <end position="175"/>
    </location>
</feature>
<dbReference type="RefSeq" id="XP_067926003.1">
    <property type="nucleotide sequence ID" value="XM_068062025.1"/>
</dbReference>
<gene>
    <name evidence="3" type="ORF">CSUI_001822</name>
</gene>
<feature type="compositionally biased region" description="Low complexity" evidence="1">
    <location>
        <begin position="53"/>
        <end position="77"/>
    </location>
</feature>
<feature type="region of interest" description="Disordered" evidence="1">
    <location>
        <begin position="204"/>
        <end position="339"/>
    </location>
</feature>
<dbReference type="Proteomes" id="UP000221165">
    <property type="component" value="Unassembled WGS sequence"/>
</dbReference>
<dbReference type="GeneID" id="94425236"/>
<feature type="compositionally biased region" description="Basic and acidic residues" evidence="1">
    <location>
        <begin position="327"/>
        <end position="339"/>
    </location>
</feature>